<sequence>MITISSHPRSHRPPKRRAGIIRIASIDVEWTKNYRIKNGNRPFCYSIVWLDLPAKSSTDLAVIPFAFTSVYVEDPAEGPDLVASAAATIHTAGEHADLITGHQLCSDLAVLAANADDDEPALTHARGQWKQRRTKTPATTPYLDTRYDAGHLLTGTSRRLVDVCTELGLDVTQPELRGASMPALHRRWTDQADTEGRERVSVLNLRHSLSTAYVAARAEGLGHWAPDGLNVNQILAQGAEGSWDWLTHPTFTNLLESRCRSETAPLLPSKARRQPVRQHSPTR</sequence>
<protein>
    <recommendedName>
        <fullName evidence="3">Integrase</fullName>
    </recommendedName>
</protein>
<accession>A0ABT0UJI8</accession>
<evidence type="ECO:0008006" key="3">
    <source>
        <dbReference type="Google" id="ProtNLM"/>
    </source>
</evidence>
<evidence type="ECO:0000313" key="1">
    <source>
        <dbReference type="EMBL" id="MCM2388798.1"/>
    </source>
</evidence>
<name>A0ABT0UJI8_9ACTN</name>
<keyword evidence="2" id="KW-1185">Reference proteome</keyword>
<reference evidence="1" key="1">
    <citation type="submission" date="2022-06" db="EMBL/GenBank/DDBJ databases">
        <title>Genome public.</title>
        <authorList>
            <person name="Sun Q."/>
        </authorList>
    </citation>
    <scope>NUCLEOTIDE SEQUENCE</scope>
    <source>
        <strain evidence="1">CWNU-1</strain>
    </source>
</reference>
<gene>
    <name evidence="1" type="ORF">NBG84_10930</name>
</gene>
<dbReference type="EMBL" id="JAMQAW010000008">
    <property type="protein sequence ID" value="MCM2388798.1"/>
    <property type="molecule type" value="Genomic_DNA"/>
</dbReference>
<dbReference type="RefSeq" id="WP_250919125.1">
    <property type="nucleotide sequence ID" value="NZ_JAMQAW010000008.1"/>
</dbReference>
<evidence type="ECO:0000313" key="2">
    <source>
        <dbReference type="Proteomes" id="UP001431429"/>
    </source>
</evidence>
<dbReference type="Proteomes" id="UP001431429">
    <property type="component" value="Unassembled WGS sequence"/>
</dbReference>
<organism evidence="1 2">
    <name type="scientific">Streptomyces albipurpureus</name>
    <dbReference type="NCBI Taxonomy" id="2897419"/>
    <lineage>
        <taxon>Bacteria</taxon>
        <taxon>Bacillati</taxon>
        <taxon>Actinomycetota</taxon>
        <taxon>Actinomycetes</taxon>
        <taxon>Kitasatosporales</taxon>
        <taxon>Streptomycetaceae</taxon>
        <taxon>Streptomyces</taxon>
    </lineage>
</organism>
<comment type="caution">
    <text evidence="1">The sequence shown here is derived from an EMBL/GenBank/DDBJ whole genome shotgun (WGS) entry which is preliminary data.</text>
</comment>
<proteinExistence type="predicted"/>